<gene>
    <name evidence="4" type="ORF">B7Z12_05835</name>
</gene>
<dbReference type="Gene3D" id="3.10.310.50">
    <property type="match status" value="1"/>
</dbReference>
<dbReference type="InterPro" id="IPR007621">
    <property type="entry name" value="TPM_dom"/>
</dbReference>
<feature type="domain" description="TPM" evidence="3">
    <location>
        <begin position="84"/>
        <end position="207"/>
    </location>
</feature>
<evidence type="ECO:0000256" key="1">
    <source>
        <dbReference type="SAM" id="MobiDB-lite"/>
    </source>
</evidence>
<evidence type="ECO:0000259" key="3">
    <source>
        <dbReference type="Pfam" id="PF04536"/>
    </source>
</evidence>
<keyword evidence="2" id="KW-1133">Transmembrane helix</keyword>
<sequence>MALLPRETGQGNRPRVALSARPRTGSAVEGALSIAQRPLRHGAYPRRATSPVTRVRMWLLMLAAALFALPALAEPKFPRLSGRVVDEAQVLSPEVERDLSDKLEALETRTGHQLVVATVSSLQGYPIEDYGYRLGRTWGIGDKDKDDGAILLVAPNDRQVRIEVGYGLEPVLTDALSSVIIQSAILPKFRNGDLSGGVVAGADAMIEQLGLPPEEAKARVADAARPERHESRGSPIVGFLIFLFVIFLFSSLFRGRRGGLGSALPWIILNALTSSGRGGGGGDWGGGGGGFSGGGGSFGGGGSSGRW</sequence>
<accession>A0A258DA92</accession>
<keyword evidence="2" id="KW-0812">Transmembrane</keyword>
<dbReference type="Proteomes" id="UP000215616">
    <property type="component" value="Unassembled WGS sequence"/>
</dbReference>
<dbReference type="EMBL" id="NCDQ01000066">
    <property type="protein sequence ID" value="OYX04669.1"/>
    <property type="molecule type" value="Genomic_DNA"/>
</dbReference>
<dbReference type="PANTHER" id="PTHR30373:SF2">
    <property type="entry name" value="UPF0603 PROTEIN YGCG"/>
    <property type="match status" value="1"/>
</dbReference>
<feature type="region of interest" description="Disordered" evidence="1">
    <location>
        <begin position="1"/>
        <end position="24"/>
    </location>
</feature>
<dbReference type="AlphaFoldDB" id="A0A258DA92"/>
<evidence type="ECO:0000256" key="2">
    <source>
        <dbReference type="SAM" id="Phobius"/>
    </source>
</evidence>
<feature type="region of interest" description="Disordered" evidence="1">
    <location>
        <begin position="280"/>
        <end position="307"/>
    </location>
</feature>
<evidence type="ECO:0000313" key="5">
    <source>
        <dbReference type="Proteomes" id="UP000215616"/>
    </source>
</evidence>
<reference evidence="4 5" key="1">
    <citation type="submission" date="2017-03" db="EMBL/GenBank/DDBJ databases">
        <title>Lifting the veil on microbial sulfur biogeochemistry in mining wastewaters.</title>
        <authorList>
            <person name="Kantor R.S."/>
            <person name="Colenbrander Nelson T."/>
            <person name="Marshall S."/>
            <person name="Bennett D."/>
            <person name="Apte S."/>
            <person name="Camacho D."/>
            <person name="Thomas B.C."/>
            <person name="Warren L.A."/>
            <person name="Banfield J.F."/>
        </authorList>
    </citation>
    <scope>NUCLEOTIDE SEQUENCE [LARGE SCALE GENOMIC DNA]</scope>
    <source>
        <strain evidence="4">32-67-7</strain>
    </source>
</reference>
<name>A0A258DA92_CAUVI</name>
<proteinExistence type="predicted"/>
<keyword evidence="2" id="KW-0472">Membrane</keyword>
<protein>
    <submittedName>
        <fullName evidence="4">Methanol dehydrogenase</fullName>
    </submittedName>
</protein>
<comment type="caution">
    <text evidence="4">The sequence shown here is derived from an EMBL/GenBank/DDBJ whole genome shotgun (WGS) entry which is preliminary data.</text>
</comment>
<organism evidence="4 5">
    <name type="scientific">Caulobacter vibrioides</name>
    <name type="common">Caulobacter crescentus</name>
    <dbReference type="NCBI Taxonomy" id="155892"/>
    <lineage>
        <taxon>Bacteria</taxon>
        <taxon>Pseudomonadati</taxon>
        <taxon>Pseudomonadota</taxon>
        <taxon>Alphaproteobacteria</taxon>
        <taxon>Caulobacterales</taxon>
        <taxon>Caulobacteraceae</taxon>
        <taxon>Caulobacter</taxon>
    </lineage>
</organism>
<feature type="transmembrane region" description="Helical" evidence="2">
    <location>
        <begin position="235"/>
        <end position="253"/>
    </location>
</feature>
<dbReference type="Pfam" id="PF04536">
    <property type="entry name" value="TPM_phosphatase"/>
    <property type="match status" value="1"/>
</dbReference>
<evidence type="ECO:0000313" key="4">
    <source>
        <dbReference type="EMBL" id="OYX04669.1"/>
    </source>
</evidence>
<dbReference type="PANTHER" id="PTHR30373">
    <property type="entry name" value="UPF0603 PROTEIN YGCG"/>
    <property type="match status" value="1"/>
</dbReference>